<keyword evidence="7" id="KW-0472">Membrane</keyword>
<feature type="chain" id="PRO_5041425915" evidence="9">
    <location>
        <begin position="29"/>
        <end position="345"/>
    </location>
</feature>
<dbReference type="InterPro" id="IPR051173">
    <property type="entry name" value="Ca_channel_alpha-2/delta"/>
</dbReference>
<comment type="caution">
    <text evidence="11">The sequence shown here is derived from an EMBL/GenBank/DDBJ whole genome shotgun (WGS) entry which is preliminary data.</text>
</comment>
<evidence type="ECO:0000256" key="9">
    <source>
        <dbReference type="SAM" id="SignalP"/>
    </source>
</evidence>
<keyword evidence="2" id="KW-0109">Calcium transport</keyword>
<comment type="subcellular location">
    <subcellularLocation>
        <location evidence="1">Membrane</location>
        <topology evidence="1">Single-pass type I membrane protein</topology>
    </subcellularLocation>
</comment>
<sequence>MAGSGSQRRASRGASALLAAALLYAALGDVVRSEQQIPLSVVKLWASAFGGEIKSIAAKYSGSQLLQKERMWPHGEHPPCHPLLLGPWVHSPLFTGFGKDVIGTTSVNEVSVIVSDCAPTTLGSPLRECKYKEYEKDVAIEEIDGLQLVKKLAKNMEEMFHKKSEAVRRLVEAAEEAHLKHEFDADLQYEYFNAVLINERDKDGNFLELGKEFILAPNDHFNNLPVNISLSDVQVPTNMYNKEGKQVCRSFFIFKWSRVESFVTTWRGRTDTATYQGGPECRLGVQDMLLHLLALRLDEAAHLCESRIMVAFLALHVVMLLSWRLKDAEAVMSPWKRLILLYTCD</sequence>
<dbReference type="InterPro" id="IPR013608">
    <property type="entry name" value="VWA_N"/>
</dbReference>
<feature type="signal peptide" evidence="9">
    <location>
        <begin position="1"/>
        <end position="28"/>
    </location>
</feature>
<keyword evidence="6" id="KW-1133">Transmembrane helix</keyword>
<organism evidence="11 12">
    <name type="scientific">Sciurus carolinensis</name>
    <name type="common">Eastern gray squirrel</name>
    <dbReference type="NCBI Taxonomy" id="30640"/>
    <lineage>
        <taxon>Eukaryota</taxon>
        <taxon>Metazoa</taxon>
        <taxon>Chordata</taxon>
        <taxon>Craniata</taxon>
        <taxon>Vertebrata</taxon>
        <taxon>Euteleostomi</taxon>
        <taxon>Mammalia</taxon>
        <taxon>Eutheria</taxon>
        <taxon>Euarchontoglires</taxon>
        <taxon>Glires</taxon>
        <taxon>Rodentia</taxon>
        <taxon>Sciuromorpha</taxon>
        <taxon>Sciuridae</taxon>
        <taxon>Sciurinae</taxon>
        <taxon>Sciurini</taxon>
        <taxon>Sciurus</taxon>
    </lineage>
</organism>
<feature type="domain" description="VWA N-terminal" evidence="10">
    <location>
        <begin position="174"/>
        <end position="244"/>
    </location>
</feature>
<keyword evidence="3" id="KW-0812">Transmembrane</keyword>
<keyword evidence="8" id="KW-0325">Glycoprotein</keyword>
<keyword evidence="2" id="KW-0406">Ion transport</keyword>
<evidence type="ECO:0000256" key="3">
    <source>
        <dbReference type="ARBA" id="ARBA00022692"/>
    </source>
</evidence>
<dbReference type="EMBL" id="JAATJV010435880">
    <property type="protein sequence ID" value="MBZ3889995.1"/>
    <property type="molecule type" value="Genomic_DNA"/>
</dbReference>
<name>A0AA41TAR1_SCICA</name>
<evidence type="ECO:0000256" key="2">
    <source>
        <dbReference type="ARBA" id="ARBA00022568"/>
    </source>
</evidence>
<keyword evidence="12" id="KW-1185">Reference proteome</keyword>
<dbReference type="AlphaFoldDB" id="A0AA41TAR1"/>
<keyword evidence="5" id="KW-0106">Calcium</keyword>
<evidence type="ECO:0000259" key="10">
    <source>
        <dbReference type="Pfam" id="PF08399"/>
    </source>
</evidence>
<proteinExistence type="predicted"/>
<dbReference type="PANTHER" id="PTHR10166:SF25">
    <property type="entry name" value="VOLTAGE-DEPENDENT CALCIUM CHANNEL SUBUNIT ALPHA-2_DELTA-3"/>
    <property type="match status" value="1"/>
</dbReference>
<dbReference type="PANTHER" id="PTHR10166">
    <property type="entry name" value="VOLTAGE-DEPENDENT CALCIUM CHANNEL SUBUNIT ALPHA-2/DELTA-RELATED"/>
    <property type="match status" value="1"/>
</dbReference>
<accession>A0AA41TAR1</accession>
<dbReference type="GO" id="GO:0005245">
    <property type="term" value="F:voltage-gated calcium channel activity"/>
    <property type="evidence" value="ECO:0007669"/>
    <property type="project" value="TreeGrafter"/>
</dbReference>
<gene>
    <name evidence="11" type="ORF">SUZIE_205745</name>
</gene>
<dbReference type="Pfam" id="PF08399">
    <property type="entry name" value="VWA_N"/>
    <property type="match status" value="1"/>
</dbReference>
<keyword evidence="2" id="KW-0813">Transport</keyword>
<evidence type="ECO:0000256" key="4">
    <source>
        <dbReference type="ARBA" id="ARBA00022729"/>
    </source>
</evidence>
<evidence type="ECO:0000256" key="1">
    <source>
        <dbReference type="ARBA" id="ARBA00004479"/>
    </source>
</evidence>
<protein>
    <submittedName>
        <fullName evidence="11">Voltage-dependent calcium channel subunit alpha-2/delta-3</fullName>
    </submittedName>
</protein>
<evidence type="ECO:0000313" key="11">
    <source>
        <dbReference type="EMBL" id="MBZ3889995.1"/>
    </source>
</evidence>
<dbReference type="GO" id="GO:0005891">
    <property type="term" value="C:voltage-gated calcium channel complex"/>
    <property type="evidence" value="ECO:0007669"/>
    <property type="project" value="TreeGrafter"/>
</dbReference>
<evidence type="ECO:0000256" key="8">
    <source>
        <dbReference type="ARBA" id="ARBA00023180"/>
    </source>
</evidence>
<dbReference type="Proteomes" id="UP001166674">
    <property type="component" value="Unassembled WGS sequence"/>
</dbReference>
<evidence type="ECO:0000256" key="7">
    <source>
        <dbReference type="ARBA" id="ARBA00023136"/>
    </source>
</evidence>
<evidence type="ECO:0000256" key="6">
    <source>
        <dbReference type="ARBA" id="ARBA00022989"/>
    </source>
</evidence>
<evidence type="ECO:0000313" key="12">
    <source>
        <dbReference type="Proteomes" id="UP001166674"/>
    </source>
</evidence>
<evidence type="ECO:0000256" key="5">
    <source>
        <dbReference type="ARBA" id="ARBA00022837"/>
    </source>
</evidence>
<reference evidence="11" key="1">
    <citation type="submission" date="2020-03" db="EMBL/GenBank/DDBJ databases">
        <title>Studies in the Genomics of Life Span.</title>
        <authorList>
            <person name="Glass D."/>
        </authorList>
    </citation>
    <scope>NUCLEOTIDE SEQUENCE</scope>
    <source>
        <strain evidence="11">SUZIE</strain>
        <tissue evidence="11">Muscle</tissue>
    </source>
</reference>
<keyword evidence="4 9" id="KW-0732">Signal</keyword>